<reference evidence="1 2" key="1">
    <citation type="submission" date="2016-03" db="EMBL/GenBank/DDBJ databases">
        <title>Cyphomyrmex costatus WGS genome.</title>
        <authorList>
            <person name="Nygaard S."/>
            <person name="Hu H."/>
            <person name="Boomsma J."/>
            <person name="Zhang G."/>
        </authorList>
    </citation>
    <scope>NUCLEOTIDE SEQUENCE [LARGE SCALE GENOMIC DNA]</scope>
    <source>
        <strain evidence="1">MS0001</strain>
        <tissue evidence="1">Whole body</tissue>
    </source>
</reference>
<accession>A0A195CJ57</accession>
<protein>
    <submittedName>
        <fullName evidence="1">Uncharacterized protein</fullName>
    </submittedName>
</protein>
<sequence length="78" mass="9154">MWPTKGDPFSLSLLRLSIALRKSFVMYLFYPVRRIRIYLADWPSMCLFVARPCFPDNIDEPRTRSVNLIGLNLNYARG</sequence>
<dbReference type="Proteomes" id="UP000078542">
    <property type="component" value="Unassembled WGS sequence"/>
</dbReference>
<dbReference type="EMBL" id="KQ977649">
    <property type="protein sequence ID" value="KYN00760.1"/>
    <property type="molecule type" value="Genomic_DNA"/>
</dbReference>
<dbReference type="AlphaFoldDB" id="A0A195CJ57"/>
<evidence type="ECO:0000313" key="1">
    <source>
        <dbReference type="EMBL" id="KYN00760.1"/>
    </source>
</evidence>
<keyword evidence="2" id="KW-1185">Reference proteome</keyword>
<gene>
    <name evidence="1" type="ORF">ALC62_08443</name>
</gene>
<proteinExistence type="predicted"/>
<organism evidence="1 2">
    <name type="scientific">Cyphomyrmex costatus</name>
    <dbReference type="NCBI Taxonomy" id="456900"/>
    <lineage>
        <taxon>Eukaryota</taxon>
        <taxon>Metazoa</taxon>
        <taxon>Ecdysozoa</taxon>
        <taxon>Arthropoda</taxon>
        <taxon>Hexapoda</taxon>
        <taxon>Insecta</taxon>
        <taxon>Pterygota</taxon>
        <taxon>Neoptera</taxon>
        <taxon>Endopterygota</taxon>
        <taxon>Hymenoptera</taxon>
        <taxon>Apocrita</taxon>
        <taxon>Aculeata</taxon>
        <taxon>Formicoidea</taxon>
        <taxon>Formicidae</taxon>
        <taxon>Myrmicinae</taxon>
        <taxon>Cyphomyrmex</taxon>
    </lineage>
</organism>
<name>A0A195CJ57_9HYME</name>
<evidence type="ECO:0000313" key="2">
    <source>
        <dbReference type="Proteomes" id="UP000078542"/>
    </source>
</evidence>